<name>A0A8J2SE54_9STRA</name>
<dbReference type="AlphaFoldDB" id="A0A8J2SE54"/>
<proteinExistence type="predicted"/>
<accession>A0A8J2SE54</accession>
<organism evidence="1 2">
    <name type="scientific">Pelagomonas calceolata</name>
    <dbReference type="NCBI Taxonomy" id="35677"/>
    <lineage>
        <taxon>Eukaryota</taxon>
        <taxon>Sar</taxon>
        <taxon>Stramenopiles</taxon>
        <taxon>Ochrophyta</taxon>
        <taxon>Pelagophyceae</taxon>
        <taxon>Pelagomonadales</taxon>
        <taxon>Pelagomonadaceae</taxon>
        <taxon>Pelagomonas</taxon>
    </lineage>
</organism>
<gene>
    <name evidence="1" type="ORF">PECAL_3P01720</name>
</gene>
<reference evidence="1" key="1">
    <citation type="submission" date="2021-11" db="EMBL/GenBank/DDBJ databases">
        <authorList>
            <consortium name="Genoscope - CEA"/>
            <person name="William W."/>
        </authorList>
    </citation>
    <scope>NUCLEOTIDE SEQUENCE</scope>
</reference>
<protein>
    <submittedName>
        <fullName evidence="1">Uncharacterized protein</fullName>
    </submittedName>
</protein>
<evidence type="ECO:0000313" key="1">
    <source>
        <dbReference type="EMBL" id="CAH0370295.1"/>
    </source>
</evidence>
<keyword evidence="2" id="KW-1185">Reference proteome</keyword>
<evidence type="ECO:0000313" key="2">
    <source>
        <dbReference type="Proteomes" id="UP000789595"/>
    </source>
</evidence>
<dbReference type="Proteomes" id="UP000789595">
    <property type="component" value="Unassembled WGS sequence"/>
</dbReference>
<sequence length="287" mass="29990">MAEATARAASIKRYGEALGDPALAEQWVQTSPAGVDDVDAWIEAGRRSAPAVEAVAAAPPRPALDKAPLPSVLDKADEERLAKAYADKLLGCDAHDAPAWVRAAAAADDAGAAAACCASALPASEGSLGKEDVERLSKAYAAKILGCDAHDAPAWVRAAAAADDAGAAAACCANALPPSSLDKADVERLSKAYANKIACEDPYPYAARGVEQDRVPYAYAADDDTEARQQCKILLLDAFDDDAAKERLREKGFALADDDEVEALERERCLRAFSEHRSPAAVPVEGT</sequence>
<comment type="caution">
    <text evidence="1">The sequence shown here is derived from an EMBL/GenBank/DDBJ whole genome shotgun (WGS) entry which is preliminary data.</text>
</comment>
<dbReference type="EMBL" id="CAKKNE010000003">
    <property type="protein sequence ID" value="CAH0370295.1"/>
    <property type="molecule type" value="Genomic_DNA"/>
</dbReference>